<keyword evidence="1" id="KW-1185">Reference proteome</keyword>
<evidence type="ECO:0000313" key="2">
    <source>
        <dbReference type="WBParaSite" id="Hba_17155"/>
    </source>
</evidence>
<dbReference type="WBParaSite" id="Hba_17155">
    <property type="protein sequence ID" value="Hba_17155"/>
    <property type="gene ID" value="Hba_17155"/>
</dbReference>
<dbReference type="AlphaFoldDB" id="A0A1I7XIL5"/>
<sequence>MITSILFARNRTIINHETVHAAVELSIAAPPRVEKSVTDAYLAAIKEVLIPRVDPFQVTENMRVTIEMESTIKQRHV</sequence>
<accession>A0A1I7XIL5</accession>
<organism evidence="1 2">
    <name type="scientific">Heterorhabditis bacteriophora</name>
    <name type="common">Entomopathogenic nematode worm</name>
    <dbReference type="NCBI Taxonomy" id="37862"/>
    <lineage>
        <taxon>Eukaryota</taxon>
        <taxon>Metazoa</taxon>
        <taxon>Ecdysozoa</taxon>
        <taxon>Nematoda</taxon>
        <taxon>Chromadorea</taxon>
        <taxon>Rhabditida</taxon>
        <taxon>Rhabditina</taxon>
        <taxon>Rhabditomorpha</taxon>
        <taxon>Strongyloidea</taxon>
        <taxon>Heterorhabditidae</taxon>
        <taxon>Heterorhabditis</taxon>
    </lineage>
</organism>
<dbReference type="Proteomes" id="UP000095283">
    <property type="component" value="Unplaced"/>
</dbReference>
<proteinExistence type="predicted"/>
<evidence type="ECO:0000313" key="1">
    <source>
        <dbReference type="Proteomes" id="UP000095283"/>
    </source>
</evidence>
<name>A0A1I7XIL5_HETBA</name>
<protein>
    <submittedName>
        <fullName evidence="2">PHB domain-containing protein</fullName>
    </submittedName>
</protein>
<reference evidence="2" key="1">
    <citation type="submission" date="2016-11" db="UniProtKB">
        <authorList>
            <consortium name="WormBaseParasite"/>
        </authorList>
    </citation>
    <scope>IDENTIFICATION</scope>
</reference>